<dbReference type="GO" id="GO:0030170">
    <property type="term" value="F:pyridoxal phosphate binding"/>
    <property type="evidence" value="ECO:0007669"/>
    <property type="project" value="InterPro"/>
</dbReference>
<dbReference type="Pfam" id="PF00155">
    <property type="entry name" value="Aminotran_1_2"/>
    <property type="match status" value="1"/>
</dbReference>
<dbReference type="Gene3D" id="3.40.640.10">
    <property type="entry name" value="Type I PLP-dependent aspartate aminotransferase-like (Major domain)"/>
    <property type="match status" value="1"/>
</dbReference>
<evidence type="ECO:0000259" key="1">
    <source>
        <dbReference type="Pfam" id="PF00155"/>
    </source>
</evidence>
<dbReference type="EMBL" id="BMPI01000038">
    <property type="protein sequence ID" value="GGM55987.1"/>
    <property type="molecule type" value="Genomic_DNA"/>
</dbReference>
<sequence>MRSRLPDFRLETYFSRWEFVARYNLAGSDAETLTIGELLELGGDRDAFDALRLGYVETWGTPELREAIAATYERCTPDDVLVFAGAEEAIYWSVQLLAGPGDHAIVVVPGYQSTETVLLEGGADVTAVPLDPADGWRLDLDAVRAALRPTTTLVAVNFPNNPTGALPDRATWQGLVELCAEAGARLLSDEVYRGLEFDAPLPQAADLSDTALSVGVMSKAYGLPGLRVGWIACRDHAVLEALERHKHYTSICNAGPSEHLATVALHARERILARNRGIVSANLLLVDAFFAKHGDLFEWRRPDGGCMAFPRYRGADGVEAWCRRAVEAAGVILLPASLYESRTGPVPADRFRIGLGRRDPAPALQALDALLTV</sequence>
<dbReference type="InterPro" id="IPR015424">
    <property type="entry name" value="PyrdxlP-dep_Trfase"/>
</dbReference>
<dbReference type="SUPFAM" id="SSF53383">
    <property type="entry name" value="PLP-dependent transferases"/>
    <property type="match status" value="1"/>
</dbReference>
<gene>
    <name evidence="2" type="ORF">GCM10007977_067060</name>
</gene>
<dbReference type="GO" id="GO:0008483">
    <property type="term" value="F:transaminase activity"/>
    <property type="evidence" value="ECO:0007669"/>
    <property type="project" value="UniProtKB-KW"/>
</dbReference>
<evidence type="ECO:0000313" key="3">
    <source>
        <dbReference type="Proteomes" id="UP000642070"/>
    </source>
</evidence>
<organism evidence="2 3">
    <name type="scientific">Dactylosporangium sucinum</name>
    <dbReference type="NCBI Taxonomy" id="1424081"/>
    <lineage>
        <taxon>Bacteria</taxon>
        <taxon>Bacillati</taxon>
        <taxon>Actinomycetota</taxon>
        <taxon>Actinomycetes</taxon>
        <taxon>Micromonosporales</taxon>
        <taxon>Micromonosporaceae</taxon>
        <taxon>Dactylosporangium</taxon>
    </lineage>
</organism>
<keyword evidence="2" id="KW-0032">Aminotransferase</keyword>
<dbReference type="PANTHER" id="PTHR43510">
    <property type="entry name" value="AMINOTRANSFERASE FUNCTION, HYPOTHETICAL (EUROFUNG)"/>
    <property type="match status" value="1"/>
</dbReference>
<keyword evidence="3" id="KW-1185">Reference proteome</keyword>
<dbReference type="InterPro" id="IPR015422">
    <property type="entry name" value="PyrdxlP-dep_Trfase_small"/>
</dbReference>
<dbReference type="Proteomes" id="UP000642070">
    <property type="component" value="Unassembled WGS sequence"/>
</dbReference>
<dbReference type="InterPro" id="IPR004839">
    <property type="entry name" value="Aminotransferase_I/II_large"/>
</dbReference>
<evidence type="ECO:0000313" key="2">
    <source>
        <dbReference type="EMBL" id="GGM55987.1"/>
    </source>
</evidence>
<dbReference type="InterPro" id="IPR015421">
    <property type="entry name" value="PyrdxlP-dep_Trfase_major"/>
</dbReference>
<reference evidence="2" key="2">
    <citation type="submission" date="2020-09" db="EMBL/GenBank/DDBJ databases">
        <authorList>
            <person name="Sun Q."/>
            <person name="Ohkuma M."/>
        </authorList>
    </citation>
    <scope>NUCLEOTIDE SEQUENCE</scope>
    <source>
        <strain evidence="2">JCM 19831</strain>
    </source>
</reference>
<dbReference type="PANTHER" id="PTHR43510:SF1">
    <property type="entry name" value="AMINOTRANSFERASE FUNCTION, HYPOTHETICAL (EUROFUNG)"/>
    <property type="match status" value="1"/>
</dbReference>
<dbReference type="AlphaFoldDB" id="A0A917U3N9"/>
<feature type="domain" description="Aminotransferase class I/classII large" evidence="1">
    <location>
        <begin position="53"/>
        <end position="355"/>
    </location>
</feature>
<protein>
    <submittedName>
        <fullName evidence="2">Aminotransferase</fullName>
    </submittedName>
</protein>
<dbReference type="Gene3D" id="3.90.1150.10">
    <property type="entry name" value="Aspartate Aminotransferase, domain 1"/>
    <property type="match status" value="1"/>
</dbReference>
<dbReference type="CDD" id="cd00609">
    <property type="entry name" value="AAT_like"/>
    <property type="match status" value="1"/>
</dbReference>
<dbReference type="RefSeq" id="WP_190254009.1">
    <property type="nucleotide sequence ID" value="NZ_BMPI01000038.1"/>
</dbReference>
<keyword evidence="2" id="KW-0808">Transferase</keyword>
<reference evidence="2" key="1">
    <citation type="journal article" date="2014" name="Int. J. Syst. Evol. Microbiol.">
        <title>Complete genome sequence of Corynebacterium casei LMG S-19264T (=DSM 44701T), isolated from a smear-ripened cheese.</title>
        <authorList>
            <consortium name="US DOE Joint Genome Institute (JGI-PGF)"/>
            <person name="Walter F."/>
            <person name="Albersmeier A."/>
            <person name="Kalinowski J."/>
            <person name="Ruckert C."/>
        </authorList>
    </citation>
    <scope>NUCLEOTIDE SEQUENCE</scope>
    <source>
        <strain evidence="2">JCM 19831</strain>
    </source>
</reference>
<accession>A0A917U3N9</accession>
<name>A0A917U3N9_9ACTN</name>
<comment type="caution">
    <text evidence="2">The sequence shown here is derived from an EMBL/GenBank/DDBJ whole genome shotgun (WGS) entry which is preliminary data.</text>
</comment>
<proteinExistence type="predicted"/>